<dbReference type="PROSITE" id="PS51184">
    <property type="entry name" value="JMJC"/>
    <property type="match status" value="1"/>
</dbReference>
<sequence>MFVPKATSIIKSDSQVDRFRYELRRETGTERYDLCVQKRDELLDQHTGLQILIAACEHVMSTECPEYRQRKQTKDRDTSQPLPASKEDDVARWHRFLGVATDGSRMKSECLTALKEVVRCWGRDIVQHYQWASKGEKYWNQLRTTARKVHMWDQAVVGLNWAILQRSRNIKRRPVKASVNPIEQADLERLRTWSYEDPFPCQRLAPKDLPSGFGFYKFGLIVYKEYAVVLPEPDNSRAILSIRRATLPSTPSALRHTDSGHCICPETASIGVDHPVRRRTASLPDINQHISKRLRFDMPPSSPSTLMVSSDIARYRPVHDRMADDTYRRRVLAELLETSGQGIPSRNSHGEETDELLRKLLEKVEQPNTDSSQGMVDAFFCTGDEAASLVETGSSRNAPIITQGQQQFRWSNGERPIAQLFRRMGGLDKSVSVQIPSRKPSTKSFAVRKLSVVWERFLNQEATRDPWNILDLQSPLPQSILPNFLTGENCQLLLLVRNTVLMENSAERVVASTKEWNEWKNVLEWVLISEGGHNTAPHIDSHGFGTWLTGQEEGIGFGWMSSPTSEEREAWMADPNGYTSGRWIYVVLKPGKSLYFPPGTIHFVFRVRSRQTLALGGHVLQWSGIQRWMQVVLAQMRNPAITNEDMKSTAPKLVRVVAKLVSTRVEESGVEEVGGEAAVADFFASVKVILSRPCKTEC</sequence>
<dbReference type="Proteomes" id="UP001303473">
    <property type="component" value="Unassembled WGS sequence"/>
</dbReference>
<accession>A0AAN6S0K0</accession>
<gene>
    <name evidence="2" type="ORF">QBC46DRAFT_367640</name>
</gene>
<feature type="domain" description="JmjC" evidence="1">
    <location>
        <begin position="504"/>
        <end position="636"/>
    </location>
</feature>
<dbReference type="SUPFAM" id="SSF51197">
    <property type="entry name" value="Clavaminate synthase-like"/>
    <property type="match status" value="1"/>
</dbReference>
<dbReference type="AlphaFoldDB" id="A0AAN6S0K0"/>
<reference evidence="3" key="1">
    <citation type="journal article" date="2023" name="Mol. Phylogenet. Evol.">
        <title>Genome-scale phylogeny and comparative genomics of the fungal order Sordariales.</title>
        <authorList>
            <person name="Hensen N."/>
            <person name="Bonometti L."/>
            <person name="Westerberg I."/>
            <person name="Brannstrom I.O."/>
            <person name="Guillou S."/>
            <person name="Cros-Aarteil S."/>
            <person name="Calhoun S."/>
            <person name="Haridas S."/>
            <person name="Kuo A."/>
            <person name="Mondo S."/>
            <person name="Pangilinan J."/>
            <person name="Riley R."/>
            <person name="LaButti K."/>
            <person name="Andreopoulos B."/>
            <person name="Lipzen A."/>
            <person name="Chen C."/>
            <person name="Yan M."/>
            <person name="Daum C."/>
            <person name="Ng V."/>
            <person name="Clum A."/>
            <person name="Steindorff A."/>
            <person name="Ohm R.A."/>
            <person name="Martin F."/>
            <person name="Silar P."/>
            <person name="Natvig D.O."/>
            <person name="Lalanne C."/>
            <person name="Gautier V."/>
            <person name="Ament-Velasquez S.L."/>
            <person name="Kruys A."/>
            <person name="Hutchinson M.I."/>
            <person name="Powell A.J."/>
            <person name="Barry K."/>
            <person name="Miller A.N."/>
            <person name="Grigoriev I.V."/>
            <person name="Debuchy R."/>
            <person name="Gladieux P."/>
            <person name="Hiltunen Thoren M."/>
            <person name="Johannesson H."/>
        </authorList>
    </citation>
    <scope>NUCLEOTIDE SEQUENCE [LARGE SCALE GENOMIC DNA]</scope>
    <source>
        <strain evidence="3">CBS 340.73</strain>
    </source>
</reference>
<protein>
    <recommendedName>
        <fullName evidence="1">JmjC domain-containing protein</fullName>
    </recommendedName>
</protein>
<organism evidence="2 3">
    <name type="scientific">Diplogelasinospora grovesii</name>
    <dbReference type="NCBI Taxonomy" id="303347"/>
    <lineage>
        <taxon>Eukaryota</taxon>
        <taxon>Fungi</taxon>
        <taxon>Dikarya</taxon>
        <taxon>Ascomycota</taxon>
        <taxon>Pezizomycotina</taxon>
        <taxon>Sordariomycetes</taxon>
        <taxon>Sordariomycetidae</taxon>
        <taxon>Sordariales</taxon>
        <taxon>Diplogelasinosporaceae</taxon>
        <taxon>Diplogelasinospora</taxon>
    </lineage>
</organism>
<dbReference type="EMBL" id="MU853927">
    <property type="protein sequence ID" value="KAK3935361.1"/>
    <property type="molecule type" value="Genomic_DNA"/>
</dbReference>
<evidence type="ECO:0000259" key="1">
    <source>
        <dbReference type="PROSITE" id="PS51184"/>
    </source>
</evidence>
<keyword evidence="3" id="KW-1185">Reference proteome</keyword>
<evidence type="ECO:0000313" key="2">
    <source>
        <dbReference type="EMBL" id="KAK3935361.1"/>
    </source>
</evidence>
<name>A0AAN6S0K0_9PEZI</name>
<proteinExistence type="predicted"/>
<comment type="caution">
    <text evidence="2">The sequence shown here is derived from an EMBL/GenBank/DDBJ whole genome shotgun (WGS) entry which is preliminary data.</text>
</comment>
<evidence type="ECO:0000313" key="3">
    <source>
        <dbReference type="Proteomes" id="UP001303473"/>
    </source>
</evidence>
<dbReference type="InterPro" id="IPR003347">
    <property type="entry name" value="JmjC_dom"/>
</dbReference>
<dbReference type="Gene3D" id="2.60.120.650">
    <property type="entry name" value="Cupin"/>
    <property type="match status" value="1"/>
</dbReference>